<dbReference type="OMA" id="IMIQERE"/>
<gene>
    <name evidence="4" type="ORF">DLAC_10526</name>
</gene>
<dbReference type="InterPro" id="IPR000626">
    <property type="entry name" value="Ubiquitin-like_dom"/>
</dbReference>
<reference evidence="4 5" key="1">
    <citation type="submission" date="2015-12" db="EMBL/GenBank/DDBJ databases">
        <title>Dictyostelia acquired genes for synthesis and detection of signals that induce cell-type specialization by lateral gene transfer from prokaryotes.</title>
        <authorList>
            <person name="Gloeckner G."/>
            <person name="Schaap P."/>
        </authorList>
    </citation>
    <scope>NUCLEOTIDE SEQUENCE [LARGE SCALE GENOMIC DNA]</scope>
    <source>
        <strain evidence="4 5">TK</strain>
    </source>
</reference>
<evidence type="ECO:0000313" key="5">
    <source>
        <dbReference type="Proteomes" id="UP000076078"/>
    </source>
</evidence>
<dbReference type="Pfam" id="PF00240">
    <property type="entry name" value="ubiquitin"/>
    <property type="match status" value="1"/>
</dbReference>
<dbReference type="InterPro" id="IPR019954">
    <property type="entry name" value="Ubiquitin_CS"/>
</dbReference>
<sequence length="76" mass="8826">MQLFAKTIQGKTITFDAEPSNTIKDIKDIIEELEGVPATHQRMIFIGKGLEDGRKLSDYDIRKESTIHLVYRLREY</sequence>
<feature type="domain" description="Ubiquitin-like" evidence="3">
    <location>
        <begin position="1"/>
        <end position="74"/>
    </location>
</feature>
<keyword evidence="2" id="KW-0539">Nucleus</keyword>
<dbReference type="InterPro" id="IPR019956">
    <property type="entry name" value="Ubiquitin_dom"/>
</dbReference>
<evidence type="ECO:0000256" key="2">
    <source>
        <dbReference type="ARBA" id="ARBA00023242"/>
    </source>
</evidence>
<dbReference type="PROSITE" id="PS00299">
    <property type="entry name" value="UBIQUITIN_1"/>
    <property type="match status" value="1"/>
</dbReference>
<comment type="caution">
    <text evidence="4">The sequence shown here is derived from an EMBL/GenBank/DDBJ whole genome shotgun (WGS) entry which is preliminary data.</text>
</comment>
<proteinExistence type="predicted"/>
<dbReference type="InterPro" id="IPR050158">
    <property type="entry name" value="Ubiquitin_ubiquitin-like"/>
</dbReference>
<dbReference type="Gene3D" id="3.10.20.90">
    <property type="entry name" value="Phosphatidylinositol 3-kinase Catalytic Subunit, Chain A, domain 1"/>
    <property type="match status" value="1"/>
</dbReference>
<evidence type="ECO:0000313" key="4">
    <source>
        <dbReference type="EMBL" id="KYQ88943.1"/>
    </source>
</evidence>
<dbReference type="PANTHER" id="PTHR10666">
    <property type="entry name" value="UBIQUITIN"/>
    <property type="match status" value="1"/>
</dbReference>
<dbReference type="SUPFAM" id="SSF54236">
    <property type="entry name" value="Ubiquitin-like"/>
    <property type="match status" value="1"/>
</dbReference>
<dbReference type="STRING" id="361077.A0A151Z4P9"/>
<dbReference type="AlphaFoldDB" id="A0A151Z4P9"/>
<dbReference type="Proteomes" id="UP000076078">
    <property type="component" value="Unassembled WGS sequence"/>
</dbReference>
<dbReference type="PRINTS" id="PR00348">
    <property type="entry name" value="UBIQUITIN"/>
</dbReference>
<dbReference type="GO" id="GO:0005634">
    <property type="term" value="C:nucleus"/>
    <property type="evidence" value="ECO:0007669"/>
    <property type="project" value="UniProtKB-SubCell"/>
</dbReference>
<comment type="subcellular location">
    <subcellularLocation>
        <location evidence="1">Nucleus</location>
    </subcellularLocation>
</comment>
<dbReference type="OrthoDB" id="472at2759"/>
<evidence type="ECO:0000259" key="3">
    <source>
        <dbReference type="PROSITE" id="PS50053"/>
    </source>
</evidence>
<name>A0A151Z4P9_TIELA</name>
<dbReference type="PROSITE" id="PS50053">
    <property type="entry name" value="UBIQUITIN_2"/>
    <property type="match status" value="1"/>
</dbReference>
<dbReference type="InParanoid" id="A0A151Z4P9"/>
<accession>A0A151Z4P9</accession>
<dbReference type="SMART" id="SM00213">
    <property type="entry name" value="UBQ"/>
    <property type="match status" value="1"/>
</dbReference>
<protein>
    <submittedName>
        <fullName evidence="4">Ubiquitin</fullName>
    </submittedName>
</protein>
<dbReference type="InterPro" id="IPR029071">
    <property type="entry name" value="Ubiquitin-like_domsf"/>
</dbReference>
<dbReference type="EMBL" id="LODT01000046">
    <property type="protein sequence ID" value="KYQ88943.1"/>
    <property type="molecule type" value="Genomic_DNA"/>
</dbReference>
<organism evidence="4 5">
    <name type="scientific">Tieghemostelium lacteum</name>
    <name type="common">Slime mold</name>
    <name type="synonym">Dictyostelium lacteum</name>
    <dbReference type="NCBI Taxonomy" id="361077"/>
    <lineage>
        <taxon>Eukaryota</taxon>
        <taxon>Amoebozoa</taxon>
        <taxon>Evosea</taxon>
        <taxon>Eumycetozoa</taxon>
        <taxon>Dictyostelia</taxon>
        <taxon>Dictyosteliales</taxon>
        <taxon>Raperosteliaceae</taxon>
        <taxon>Tieghemostelium</taxon>
    </lineage>
</organism>
<keyword evidence="5" id="KW-1185">Reference proteome</keyword>
<evidence type="ECO:0000256" key="1">
    <source>
        <dbReference type="ARBA" id="ARBA00004123"/>
    </source>
</evidence>
<dbReference type="FunFam" id="3.10.20.90:FF:000222">
    <property type="entry name" value="Polyubiquitin 5"/>
    <property type="match status" value="1"/>
</dbReference>